<dbReference type="AlphaFoldDB" id="A0A392N5B4"/>
<keyword evidence="2" id="KW-1185">Reference proteome</keyword>
<name>A0A392N5B4_9FABA</name>
<protein>
    <submittedName>
        <fullName evidence="1">Uncharacterized protein</fullName>
    </submittedName>
</protein>
<sequence length="123" mass="13929">MVAELVFYTPKAKLDSFTCGLLRQFKPEWRPLLPIDGEEEDEEIEQTVETQESITDVSIVDEKGFAVTIDLSEPEINETNELHELMVDAGDFSHTVDTNSQVDEEEKKLVPDLFSISIPTLMP</sequence>
<evidence type="ECO:0000313" key="1">
    <source>
        <dbReference type="EMBL" id="MCH94349.1"/>
    </source>
</evidence>
<comment type="caution">
    <text evidence="1">The sequence shown here is derived from an EMBL/GenBank/DDBJ whole genome shotgun (WGS) entry which is preliminary data.</text>
</comment>
<dbReference type="Proteomes" id="UP000265520">
    <property type="component" value="Unassembled WGS sequence"/>
</dbReference>
<accession>A0A392N5B4</accession>
<proteinExistence type="predicted"/>
<evidence type="ECO:0000313" key="2">
    <source>
        <dbReference type="Proteomes" id="UP000265520"/>
    </source>
</evidence>
<organism evidence="1 2">
    <name type="scientific">Trifolium medium</name>
    <dbReference type="NCBI Taxonomy" id="97028"/>
    <lineage>
        <taxon>Eukaryota</taxon>
        <taxon>Viridiplantae</taxon>
        <taxon>Streptophyta</taxon>
        <taxon>Embryophyta</taxon>
        <taxon>Tracheophyta</taxon>
        <taxon>Spermatophyta</taxon>
        <taxon>Magnoliopsida</taxon>
        <taxon>eudicotyledons</taxon>
        <taxon>Gunneridae</taxon>
        <taxon>Pentapetalae</taxon>
        <taxon>rosids</taxon>
        <taxon>fabids</taxon>
        <taxon>Fabales</taxon>
        <taxon>Fabaceae</taxon>
        <taxon>Papilionoideae</taxon>
        <taxon>50 kb inversion clade</taxon>
        <taxon>NPAAA clade</taxon>
        <taxon>Hologalegina</taxon>
        <taxon>IRL clade</taxon>
        <taxon>Trifolieae</taxon>
        <taxon>Trifolium</taxon>
    </lineage>
</organism>
<reference evidence="1 2" key="1">
    <citation type="journal article" date="2018" name="Front. Plant Sci.">
        <title>Red Clover (Trifolium pratense) and Zigzag Clover (T. medium) - A Picture of Genomic Similarities and Differences.</title>
        <authorList>
            <person name="Dluhosova J."/>
            <person name="Istvanek J."/>
            <person name="Nedelnik J."/>
            <person name="Repkova J."/>
        </authorList>
    </citation>
    <scope>NUCLEOTIDE SEQUENCE [LARGE SCALE GENOMIC DNA]</scope>
    <source>
        <strain evidence="2">cv. 10/8</strain>
        <tissue evidence="1">Leaf</tissue>
    </source>
</reference>
<gene>
    <name evidence="1" type="ORF">A2U01_0015307</name>
</gene>
<dbReference type="EMBL" id="LXQA010027116">
    <property type="protein sequence ID" value="MCH94349.1"/>
    <property type="molecule type" value="Genomic_DNA"/>
</dbReference>